<dbReference type="OrthoDB" id="6500128at2759"/>
<dbReference type="GO" id="GO:0016887">
    <property type="term" value="F:ATP hydrolysis activity"/>
    <property type="evidence" value="ECO:0007669"/>
    <property type="project" value="InterPro"/>
</dbReference>
<comment type="caution">
    <text evidence="8">The sequence shown here is derived from an EMBL/GenBank/DDBJ whole genome shotgun (WGS) entry which is preliminary data.</text>
</comment>
<dbReference type="GO" id="GO:0005524">
    <property type="term" value="F:ATP binding"/>
    <property type="evidence" value="ECO:0007669"/>
    <property type="project" value="UniProtKB-KW"/>
</dbReference>
<evidence type="ECO:0000313" key="9">
    <source>
        <dbReference type="Proteomes" id="UP001143981"/>
    </source>
</evidence>
<dbReference type="InterPro" id="IPR050173">
    <property type="entry name" value="ABC_transporter_C-like"/>
</dbReference>
<dbReference type="SUPFAM" id="SSF90123">
    <property type="entry name" value="ABC transporter transmembrane region"/>
    <property type="match status" value="1"/>
</dbReference>
<reference evidence="8" key="1">
    <citation type="submission" date="2022-07" db="EMBL/GenBank/DDBJ databases">
        <title>Phylogenomic reconstructions and comparative analyses of Kickxellomycotina fungi.</title>
        <authorList>
            <person name="Reynolds N.K."/>
            <person name="Stajich J.E."/>
            <person name="Barry K."/>
            <person name="Grigoriev I.V."/>
            <person name="Crous P."/>
            <person name="Smith M.E."/>
        </authorList>
    </citation>
    <scope>NUCLEOTIDE SEQUENCE</scope>
    <source>
        <strain evidence="8">BCRC 34381</strain>
    </source>
</reference>
<sequence>MLANLDEQSLATLRVLRKKALYIQEIQLIRLGRLRPLTLSDVWRLPERFRFSAIQREFVYNVDEPMFLLRAIVRLTWRPMIPLLALEMLTELADILEVIASGYLLRCFDASSDYPWYYGYCAALGVMVARFICLQQGLISHHIEDEVKRAACAIQLELFRLPLIRNDQRMYGQTRVDSWRIGNLVYCMSTAASTIASIMGFSAKFGALYYIVGWLAAIPMVSSVVIMLARWGFEHLVGDSSEWESNTDVFDSNVSEVYRGIKAIKLFSWERMFLDPKLRQRNYTNNDKLPWYAPVIRVAWFLVDAAYSASFSAASFLLFSIYTQRQTAATAVWTSAEIFQLDSHVSNVCGSVEGILSNVSYIRRELSYFVTIERALRGKPRNTLPRENSASTEGHPMLELNGSSFTWNERSRVPVLKCVSLGVAPGELIAVTGKTGSGKSSLLLSICGELEMTEGTGKAVGSIAYLEQMPWIMNDTMRANVLFGREYDAELFAKIIHACALTDDIARWPNADLTVIGERGVNISGGQRARLALARTIYSCADIYVLDDPLSAVDAHVKRHILEH</sequence>
<keyword evidence="3" id="KW-0067">ATP-binding</keyword>
<feature type="transmembrane region" description="Helical" evidence="6">
    <location>
        <begin position="207"/>
        <end position="229"/>
    </location>
</feature>
<evidence type="ECO:0000256" key="6">
    <source>
        <dbReference type="SAM" id="Phobius"/>
    </source>
</evidence>
<dbReference type="PANTHER" id="PTHR24223">
    <property type="entry name" value="ATP-BINDING CASSETTE SUB-FAMILY C"/>
    <property type="match status" value="1"/>
</dbReference>
<dbReference type="InterPro" id="IPR003439">
    <property type="entry name" value="ABC_transporter-like_ATP-bd"/>
</dbReference>
<keyword evidence="2" id="KW-0547">Nucleotide-binding</keyword>
<feature type="transmembrane region" description="Helical" evidence="6">
    <location>
        <begin position="298"/>
        <end position="322"/>
    </location>
</feature>
<proteinExistence type="predicted"/>
<evidence type="ECO:0000256" key="2">
    <source>
        <dbReference type="ARBA" id="ARBA00022741"/>
    </source>
</evidence>
<dbReference type="PROSITE" id="PS00211">
    <property type="entry name" value="ABC_TRANSPORTER_1"/>
    <property type="match status" value="1"/>
</dbReference>
<evidence type="ECO:0000259" key="7">
    <source>
        <dbReference type="PROSITE" id="PS50893"/>
    </source>
</evidence>
<feature type="non-terminal residue" evidence="8">
    <location>
        <position position="564"/>
    </location>
</feature>
<feature type="domain" description="ABC transporter" evidence="7">
    <location>
        <begin position="398"/>
        <end position="564"/>
    </location>
</feature>
<feature type="transmembrane region" description="Helical" evidence="6">
    <location>
        <begin position="117"/>
        <end position="139"/>
    </location>
</feature>
<keyword evidence="1 6" id="KW-0812">Transmembrane</keyword>
<dbReference type="AlphaFoldDB" id="A0A9W7YCI7"/>
<dbReference type="Proteomes" id="UP001143981">
    <property type="component" value="Unassembled WGS sequence"/>
</dbReference>
<evidence type="ECO:0000256" key="1">
    <source>
        <dbReference type="ARBA" id="ARBA00022692"/>
    </source>
</evidence>
<dbReference type="Pfam" id="PF00005">
    <property type="entry name" value="ABC_tran"/>
    <property type="match status" value="1"/>
</dbReference>
<keyword evidence="4 6" id="KW-1133">Transmembrane helix</keyword>
<keyword evidence="9" id="KW-1185">Reference proteome</keyword>
<dbReference type="Gene3D" id="1.20.1560.10">
    <property type="entry name" value="ABC transporter type 1, transmembrane domain"/>
    <property type="match status" value="1"/>
</dbReference>
<dbReference type="GO" id="GO:0016020">
    <property type="term" value="C:membrane"/>
    <property type="evidence" value="ECO:0007669"/>
    <property type="project" value="InterPro"/>
</dbReference>
<name>A0A9W7YCI7_9FUNG</name>
<evidence type="ECO:0000256" key="4">
    <source>
        <dbReference type="ARBA" id="ARBA00022989"/>
    </source>
</evidence>
<dbReference type="CDD" id="cd03250">
    <property type="entry name" value="ABCC_MRP_domain1"/>
    <property type="match status" value="1"/>
</dbReference>
<gene>
    <name evidence="8" type="ORF">LPJ61_003692</name>
</gene>
<dbReference type="SUPFAM" id="SSF52540">
    <property type="entry name" value="P-loop containing nucleoside triphosphate hydrolases"/>
    <property type="match status" value="1"/>
</dbReference>
<dbReference type="InterPro" id="IPR027417">
    <property type="entry name" value="P-loop_NTPase"/>
</dbReference>
<evidence type="ECO:0000313" key="8">
    <source>
        <dbReference type="EMBL" id="KAJ1729097.1"/>
    </source>
</evidence>
<feature type="transmembrane region" description="Helical" evidence="6">
    <location>
        <begin position="183"/>
        <end position="201"/>
    </location>
</feature>
<protein>
    <recommendedName>
        <fullName evidence="7">ABC transporter domain-containing protein</fullName>
    </recommendedName>
</protein>
<dbReference type="EMBL" id="JANBOI010000674">
    <property type="protein sequence ID" value="KAJ1729097.1"/>
    <property type="molecule type" value="Genomic_DNA"/>
</dbReference>
<dbReference type="Gene3D" id="3.40.50.300">
    <property type="entry name" value="P-loop containing nucleotide triphosphate hydrolases"/>
    <property type="match status" value="1"/>
</dbReference>
<evidence type="ECO:0000256" key="5">
    <source>
        <dbReference type="ARBA" id="ARBA00023136"/>
    </source>
</evidence>
<dbReference type="InterPro" id="IPR036640">
    <property type="entry name" value="ABC1_TM_sf"/>
</dbReference>
<evidence type="ECO:0000256" key="3">
    <source>
        <dbReference type="ARBA" id="ARBA00022840"/>
    </source>
</evidence>
<accession>A0A9W7YCI7</accession>
<dbReference type="InterPro" id="IPR017871">
    <property type="entry name" value="ABC_transporter-like_CS"/>
</dbReference>
<organism evidence="8 9">
    <name type="scientific">Coemansia biformis</name>
    <dbReference type="NCBI Taxonomy" id="1286918"/>
    <lineage>
        <taxon>Eukaryota</taxon>
        <taxon>Fungi</taxon>
        <taxon>Fungi incertae sedis</taxon>
        <taxon>Zoopagomycota</taxon>
        <taxon>Kickxellomycotina</taxon>
        <taxon>Kickxellomycetes</taxon>
        <taxon>Kickxellales</taxon>
        <taxon>Kickxellaceae</taxon>
        <taxon>Coemansia</taxon>
    </lineage>
</organism>
<dbReference type="PROSITE" id="PS50893">
    <property type="entry name" value="ABC_TRANSPORTER_2"/>
    <property type="match status" value="1"/>
</dbReference>
<keyword evidence="5 6" id="KW-0472">Membrane</keyword>